<evidence type="ECO:0000313" key="4">
    <source>
        <dbReference type="Proteomes" id="UP000583929"/>
    </source>
</evidence>
<evidence type="ECO:0000313" key="3">
    <source>
        <dbReference type="EMBL" id="KAF4390977.1"/>
    </source>
</evidence>
<dbReference type="GO" id="GO:0003676">
    <property type="term" value="F:nucleic acid binding"/>
    <property type="evidence" value="ECO:0007669"/>
    <property type="project" value="InterPro"/>
</dbReference>
<organism evidence="3 4">
    <name type="scientific">Cannabis sativa</name>
    <name type="common">Hemp</name>
    <name type="synonym">Marijuana</name>
    <dbReference type="NCBI Taxonomy" id="3483"/>
    <lineage>
        <taxon>Eukaryota</taxon>
        <taxon>Viridiplantae</taxon>
        <taxon>Streptophyta</taxon>
        <taxon>Embryophyta</taxon>
        <taxon>Tracheophyta</taxon>
        <taxon>Spermatophyta</taxon>
        <taxon>Magnoliopsida</taxon>
        <taxon>eudicotyledons</taxon>
        <taxon>Gunneridae</taxon>
        <taxon>Pentapetalae</taxon>
        <taxon>rosids</taxon>
        <taxon>fabids</taxon>
        <taxon>Rosales</taxon>
        <taxon>Cannabaceae</taxon>
        <taxon>Cannabis</taxon>
    </lineage>
</organism>
<feature type="compositionally biased region" description="Basic residues" evidence="1">
    <location>
        <begin position="53"/>
        <end position="64"/>
    </location>
</feature>
<gene>
    <name evidence="3" type="ORF">G4B88_030655</name>
</gene>
<dbReference type="Pfam" id="PF13456">
    <property type="entry name" value="RVT_3"/>
    <property type="match status" value="1"/>
</dbReference>
<dbReference type="EMBL" id="JAATIQ010000061">
    <property type="protein sequence ID" value="KAF4390977.1"/>
    <property type="molecule type" value="Genomic_DNA"/>
</dbReference>
<dbReference type="InterPro" id="IPR044730">
    <property type="entry name" value="RNase_H-like_dom_plant"/>
</dbReference>
<dbReference type="InterPro" id="IPR002156">
    <property type="entry name" value="RNaseH_domain"/>
</dbReference>
<evidence type="ECO:0000259" key="2">
    <source>
        <dbReference type="Pfam" id="PF13456"/>
    </source>
</evidence>
<dbReference type="Proteomes" id="UP000583929">
    <property type="component" value="Unassembled WGS sequence"/>
</dbReference>
<proteinExistence type="predicted"/>
<keyword evidence="4" id="KW-1185">Reference proteome</keyword>
<sequence>MHTWYHPYPTISNFQLPTCPSNDEKVTEIGAAGEVANSELNFYIGVGKASQSTRKRGQGRKIKGKDKLASTTKKMSGVKTRRGRRREEISKADCKDLTYDLEVVLANCVEIPISYEQNFGNGEEAASFMPPPPVIERTLWGLIRESNADVAFLSETTVGMEVMSTIMNCLGFANVVGLPVVGIGGGFCLAWIQGTVIHMIETFDIGFHGVIPVARGVEAWTTSPDCEKLVSRSWSNIFNGSSDDVETVCFQTDASMMHKVAGMAIVETRDMAATELWAATDFAPVSSALEGELLAILMALRKARERNISKLHIQSNALVAVDALNSGYHPVG</sequence>
<dbReference type="CDD" id="cd06222">
    <property type="entry name" value="RNase_H_like"/>
    <property type="match status" value="1"/>
</dbReference>
<protein>
    <recommendedName>
        <fullName evidence="2">RNase H type-1 domain-containing protein</fullName>
    </recommendedName>
</protein>
<feature type="region of interest" description="Disordered" evidence="1">
    <location>
        <begin position="51"/>
        <end position="85"/>
    </location>
</feature>
<comment type="caution">
    <text evidence="3">The sequence shown here is derived from an EMBL/GenBank/DDBJ whole genome shotgun (WGS) entry which is preliminary data.</text>
</comment>
<name>A0A7J6H6R6_CANSA</name>
<feature type="domain" description="RNase H type-1" evidence="2">
    <location>
        <begin position="260"/>
        <end position="326"/>
    </location>
</feature>
<dbReference type="AlphaFoldDB" id="A0A7J6H6R6"/>
<dbReference type="GO" id="GO:0004523">
    <property type="term" value="F:RNA-DNA hybrid ribonuclease activity"/>
    <property type="evidence" value="ECO:0007669"/>
    <property type="project" value="InterPro"/>
</dbReference>
<accession>A0A7J6H6R6</accession>
<reference evidence="3 4" key="1">
    <citation type="journal article" date="2020" name="bioRxiv">
        <title>Sequence and annotation of 42 cannabis genomes reveals extensive copy number variation in cannabinoid synthesis and pathogen resistance genes.</title>
        <authorList>
            <person name="Mckernan K.J."/>
            <person name="Helbert Y."/>
            <person name="Kane L.T."/>
            <person name="Ebling H."/>
            <person name="Zhang L."/>
            <person name="Liu B."/>
            <person name="Eaton Z."/>
            <person name="Mclaughlin S."/>
            <person name="Kingan S."/>
            <person name="Baybayan P."/>
            <person name="Concepcion G."/>
            <person name="Jordan M."/>
            <person name="Riva A."/>
            <person name="Barbazuk W."/>
            <person name="Harkins T."/>
        </authorList>
    </citation>
    <scope>NUCLEOTIDE SEQUENCE [LARGE SCALE GENOMIC DNA]</scope>
    <source>
        <strain evidence="4">cv. Jamaican Lion 4</strain>
        <tissue evidence="3">Leaf</tissue>
    </source>
</reference>
<evidence type="ECO:0000256" key="1">
    <source>
        <dbReference type="SAM" id="MobiDB-lite"/>
    </source>
</evidence>